<evidence type="ECO:0000256" key="3">
    <source>
        <dbReference type="ARBA" id="ARBA00022989"/>
    </source>
</evidence>
<protein>
    <recommendedName>
        <fullName evidence="5">ABC-2 type transporter transmembrane domain-containing protein</fullName>
    </recommendedName>
</protein>
<evidence type="ECO:0000256" key="2">
    <source>
        <dbReference type="ARBA" id="ARBA00022692"/>
    </source>
</evidence>
<accession>A0A7R8ZWL9</accession>
<evidence type="ECO:0000256" key="4">
    <source>
        <dbReference type="ARBA" id="ARBA00023136"/>
    </source>
</evidence>
<feature type="domain" description="ABC-2 type transporter transmembrane" evidence="5">
    <location>
        <begin position="82"/>
        <end position="252"/>
    </location>
</feature>
<evidence type="ECO:0000313" key="6">
    <source>
        <dbReference type="EMBL" id="CAD7234658.1"/>
    </source>
</evidence>
<gene>
    <name evidence="6" type="ORF">CTOB1V02_LOCUS12474</name>
</gene>
<sequence>QVEFPTGDTLLNATLRAKSTLKLERWLIKNFPERSFKLRSGYVLSYPYDSNIEFNKTMAKVFSHLDPGNILLKNLHLKFVRYFQDELEHRTTAIEVYYDNYFYTAIPCAISAINNAMYRHYLRETGLDERSVADYGIVAASRPIVSKKRRQPNKLEQIVETTKIAGLILAVSYIPASFLVYLVEETVSGSLHLQFTSGVPPWFFWVTTAIWDVLCYTILCLMMTLIVAVFGEDAWIGEQNIGAFFVLLILFGCPTLVLLGHHRHLGRRKSGVPPWFFWVTTAIWDVLCYTILCLLLMLIVAVFGEDAWIGEQNIGAFFVLLVLFG</sequence>
<dbReference type="Pfam" id="PF12698">
    <property type="entry name" value="ABC2_membrane_3"/>
    <property type="match status" value="1"/>
</dbReference>
<feature type="non-terminal residue" evidence="6">
    <location>
        <position position="1"/>
    </location>
</feature>
<dbReference type="AlphaFoldDB" id="A0A7R8ZWL9"/>
<keyword evidence="4" id="KW-0472">Membrane</keyword>
<evidence type="ECO:0000259" key="5">
    <source>
        <dbReference type="Pfam" id="PF12698"/>
    </source>
</evidence>
<dbReference type="InterPro" id="IPR013525">
    <property type="entry name" value="ABC2_TM"/>
</dbReference>
<dbReference type="OrthoDB" id="6512918at2759"/>
<dbReference type="GO" id="GO:0140359">
    <property type="term" value="F:ABC-type transporter activity"/>
    <property type="evidence" value="ECO:0007669"/>
    <property type="project" value="InterPro"/>
</dbReference>
<organism evidence="6">
    <name type="scientific">Cyprideis torosa</name>
    <dbReference type="NCBI Taxonomy" id="163714"/>
    <lineage>
        <taxon>Eukaryota</taxon>
        <taxon>Metazoa</taxon>
        <taxon>Ecdysozoa</taxon>
        <taxon>Arthropoda</taxon>
        <taxon>Crustacea</taxon>
        <taxon>Oligostraca</taxon>
        <taxon>Ostracoda</taxon>
        <taxon>Podocopa</taxon>
        <taxon>Podocopida</taxon>
        <taxon>Cytherocopina</taxon>
        <taxon>Cytheroidea</taxon>
        <taxon>Cytherideidae</taxon>
        <taxon>Cyprideis</taxon>
    </lineage>
</organism>
<dbReference type="EMBL" id="OB669395">
    <property type="protein sequence ID" value="CAD7234658.1"/>
    <property type="molecule type" value="Genomic_DNA"/>
</dbReference>
<keyword evidence="3" id="KW-1133">Transmembrane helix</keyword>
<evidence type="ECO:0000256" key="1">
    <source>
        <dbReference type="ARBA" id="ARBA00004141"/>
    </source>
</evidence>
<name>A0A7R8ZWL9_9CRUS</name>
<reference evidence="6" key="1">
    <citation type="submission" date="2020-11" db="EMBL/GenBank/DDBJ databases">
        <authorList>
            <person name="Tran Van P."/>
        </authorList>
    </citation>
    <scope>NUCLEOTIDE SEQUENCE</scope>
</reference>
<proteinExistence type="predicted"/>
<comment type="subcellular location">
    <subcellularLocation>
        <location evidence="1">Membrane</location>
        <topology evidence="1">Multi-pass membrane protein</topology>
    </subcellularLocation>
</comment>
<keyword evidence="2" id="KW-0812">Transmembrane</keyword>
<dbReference type="GO" id="GO:0016020">
    <property type="term" value="C:membrane"/>
    <property type="evidence" value="ECO:0007669"/>
    <property type="project" value="UniProtKB-SubCell"/>
</dbReference>